<sequence>MVWEIENVGFTKVTFCGMVWEIENVGFANVTFFWLAWELEIGECANKEVVQEHPPVPPLVYLN</sequence>
<dbReference type="EMBL" id="AP019400">
    <property type="protein sequence ID" value="BBI34997.1"/>
    <property type="molecule type" value="Genomic_DNA"/>
</dbReference>
<organism evidence="1 2">
    <name type="scientific">Cohnella abietis</name>
    <dbReference type="NCBI Taxonomy" id="2507935"/>
    <lineage>
        <taxon>Bacteria</taxon>
        <taxon>Bacillati</taxon>
        <taxon>Bacillota</taxon>
        <taxon>Bacilli</taxon>
        <taxon>Bacillales</taxon>
        <taxon>Paenibacillaceae</taxon>
        <taxon>Cohnella</taxon>
    </lineage>
</organism>
<dbReference type="AlphaFoldDB" id="A0A3T1DA63"/>
<gene>
    <name evidence="1" type="ORF">KCTCHS21_43960</name>
</gene>
<dbReference type="KEGG" id="cohn:KCTCHS21_43960"/>
<evidence type="ECO:0000313" key="1">
    <source>
        <dbReference type="EMBL" id="BBI34997.1"/>
    </source>
</evidence>
<reference evidence="1 2" key="1">
    <citation type="submission" date="2019-01" db="EMBL/GenBank/DDBJ databases">
        <title>Complete genome sequence of Cohnella hallensis HS21 isolated from Korean fir (Abies koreana) rhizospheric soil.</title>
        <authorList>
            <person name="Jiang L."/>
            <person name="Kang S.W."/>
            <person name="Kim S."/>
            <person name="Jung J."/>
            <person name="Kim C.Y."/>
            <person name="Kim D.H."/>
            <person name="Kim S.W."/>
            <person name="Lee J."/>
        </authorList>
    </citation>
    <scope>NUCLEOTIDE SEQUENCE [LARGE SCALE GENOMIC DNA]</scope>
    <source>
        <strain evidence="1 2">HS21</strain>
    </source>
</reference>
<name>A0A3T1DA63_9BACL</name>
<keyword evidence="2" id="KW-1185">Reference proteome</keyword>
<protein>
    <submittedName>
        <fullName evidence="1">Uncharacterized protein</fullName>
    </submittedName>
</protein>
<evidence type="ECO:0000313" key="2">
    <source>
        <dbReference type="Proteomes" id="UP000289856"/>
    </source>
</evidence>
<dbReference type="Proteomes" id="UP000289856">
    <property type="component" value="Chromosome"/>
</dbReference>
<accession>A0A3T1DA63</accession>
<proteinExistence type="predicted"/>